<protein>
    <submittedName>
        <fullName evidence="3">M23 family peptidase</fullName>
    </submittedName>
</protein>
<dbReference type="InterPro" id="IPR011055">
    <property type="entry name" value="Dup_hybrid_motif"/>
</dbReference>
<accession>A0AAD1AE57</accession>
<dbReference type="InterPro" id="IPR016047">
    <property type="entry name" value="M23ase_b-sheet_dom"/>
</dbReference>
<dbReference type="GO" id="GO:0004222">
    <property type="term" value="F:metalloendopeptidase activity"/>
    <property type="evidence" value="ECO:0007669"/>
    <property type="project" value="TreeGrafter"/>
</dbReference>
<dbReference type="InterPro" id="IPR058502">
    <property type="entry name" value="PLL-like_beta-prop"/>
</dbReference>
<evidence type="ECO:0000313" key="4">
    <source>
        <dbReference type="Proteomes" id="UP000283946"/>
    </source>
</evidence>
<sequence>MHTVGPTGLRRRVVLGGAGALTVAGLVGLPLSAQAAVAVQYRHPFANPDLVDGFAEAPAVNNAGRAHNGLDYSQRAGMSVPAVADGTVVISEWNGAFGHVVVISHADGYFSGYCHLIGPGLSVGTSVTRGQTIGDVGDTGTQSAGNRLHLTIATTASGYTGTTAVDPYAFINARLDAVSTPDPVVMDSTRFTVSAVPHPAGMVVFWRGSDEDPQLYYRYQAQSGWSANLPLGGGLGSAPSVLLAESTIDVFYVSQTGTLRHNYFDGTDWTGDSPIAAGPSIAGRISAVRRQNGDVNVFWRGSRGSLGHAYATGGVWSSGGILATGLTADPFAVATTSGVVNVYYAGPGAQLLHISSQPDGWSSSAALPADETVAGTPSAVAKDGKVDLFWRSTSGNLVQSSFDGTDWRKTGVALASGLTVDPVAVSTGSGDQLDVLYGNASRTIAHVSYSTGWSAPSDLPGSSSISTPVISATWQSNGLGNVFWRGSDGRLTQSHFDPATGWTPSEPL</sequence>
<dbReference type="SUPFAM" id="SSF51261">
    <property type="entry name" value="Duplicated hybrid motif"/>
    <property type="match status" value="1"/>
</dbReference>
<dbReference type="RefSeq" id="WP_104265728.1">
    <property type="nucleotide sequence ID" value="NZ_CP028130.1"/>
</dbReference>
<feature type="domain" description="M23ase beta-sheet core" evidence="1">
    <location>
        <begin position="66"/>
        <end position="154"/>
    </location>
</feature>
<dbReference type="InterPro" id="IPR050570">
    <property type="entry name" value="Cell_wall_metabolism_enzyme"/>
</dbReference>
<dbReference type="PANTHER" id="PTHR21666:SF270">
    <property type="entry name" value="MUREIN HYDROLASE ACTIVATOR ENVC"/>
    <property type="match status" value="1"/>
</dbReference>
<name>A0AAD1AE57_9MICO</name>
<dbReference type="PROSITE" id="PS51318">
    <property type="entry name" value="TAT"/>
    <property type="match status" value="1"/>
</dbReference>
<dbReference type="EMBL" id="CP028130">
    <property type="protein sequence ID" value="AZZ56539.1"/>
    <property type="molecule type" value="Genomic_DNA"/>
</dbReference>
<dbReference type="CDD" id="cd12797">
    <property type="entry name" value="M23_peptidase"/>
    <property type="match status" value="1"/>
</dbReference>
<dbReference type="SUPFAM" id="SSF89372">
    <property type="entry name" value="Fucose-specific lectin"/>
    <property type="match status" value="1"/>
</dbReference>
<dbReference type="AlphaFoldDB" id="A0AAD1AE57"/>
<dbReference type="InterPro" id="IPR006311">
    <property type="entry name" value="TAT_signal"/>
</dbReference>
<dbReference type="Proteomes" id="UP000283946">
    <property type="component" value="Chromosome"/>
</dbReference>
<organism evidence="3 4">
    <name type="scientific">Rathayibacter iranicus</name>
    <dbReference type="NCBI Taxonomy" id="59737"/>
    <lineage>
        <taxon>Bacteria</taxon>
        <taxon>Bacillati</taxon>
        <taxon>Actinomycetota</taxon>
        <taxon>Actinomycetes</taxon>
        <taxon>Micrococcales</taxon>
        <taxon>Microbacteriaceae</taxon>
        <taxon>Rathayibacter</taxon>
    </lineage>
</organism>
<evidence type="ECO:0000259" key="1">
    <source>
        <dbReference type="Pfam" id="PF01551"/>
    </source>
</evidence>
<gene>
    <name evidence="3" type="ORF">C7V51_12105</name>
</gene>
<evidence type="ECO:0000313" key="3">
    <source>
        <dbReference type="EMBL" id="AZZ56539.1"/>
    </source>
</evidence>
<evidence type="ECO:0000259" key="2">
    <source>
        <dbReference type="Pfam" id="PF26607"/>
    </source>
</evidence>
<reference evidence="3 4" key="1">
    <citation type="submission" date="2018-03" db="EMBL/GenBank/DDBJ databases">
        <title>Bacteriophage NCPPB3778 and a type I-E CRISPR drive the evolution of the US Biological Select Agent, Rathayibacter toxicus.</title>
        <authorList>
            <person name="Davis E.W.II."/>
            <person name="Tabima J.F."/>
            <person name="Weisberg A.J."/>
            <person name="Dantas Lopes L."/>
            <person name="Wiseman M.S."/>
            <person name="Wiseman M.S."/>
            <person name="Pupko T."/>
            <person name="Belcher M.S."/>
            <person name="Sechler A.J."/>
            <person name="Tancos M.A."/>
            <person name="Schroeder B.K."/>
            <person name="Murray T.D."/>
            <person name="Luster D.G."/>
            <person name="Schneider W.L."/>
            <person name="Rogers E."/>
            <person name="Andreote F.D."/>
            <person name="Grunwald N.J."/>
            <person name="Putnam M.L."/>
            <person name="Chang J.H."/>
        </authorList>
    </citation>
    <scope>NUCLEOTIDE SEQUENCE [LARGE SCALE GENOMIC DNA]</scope>
    <source>
        <strain evidence="3 4">NCCPB 2253</strain>
    </source>
</reference>
<dbReference type="Pfam" id="PF26607">
    <property type="entry name" value="DUF8189"/>
    <property type="match status" value="1"/>
</dbReference>
<dbReference type="KEGG" id="ria:C7V51_12105"/>
<proteinExistence type="predicted"/>
<dbReference type="Pfam" id="PF01551">
    <property type="entry name" value="Peptidase_M23"/>
    <property type="match status" value="1"/>
</dbReference>
<feature type="domain" description="PLL-like beta propeller" evidence="2">
    <location>
        <begin position="203"/>
        <end position="503"/>
    </location>
</feature>
<dbReference type="PANTHER" id="PTHR21666">
    <property type="entry name" value="PEPTIDASE-RELATED"/>
    <property type="match status" value="1"/>
</dbReference>
<dbReference type="Gene3D" id="2.120.10.70">
    <property type="entry name" value="Fucose-specific lectin"/>
    <property type="match status" value="1"/>
</dbReference>
<dbReference type="Gene3D" id="2.70.70.10">
    <property type="entry name" value="Glucose Permease (Domain IIA)"/>
    <property type="match status" value="1"/>
</dbReference>